<dbReference type="GO" id="GO:0003677">
    <property type="term" value="F:DNA binding"/>
    <property type="evidence" value="ECO:0007669"/>
    <property type="project" value="InterPro"/>
</dbReference>
<feature type="region of interest" description="Disordered" evidence="5">
    <location>
        <begin position="605"/>
        <end position="626"/>
    </location>
</feature>
<evidence type="ECO:0000256" key="5">
    <source>
        <dbReference type="SAM" id="MobiDB-lite"/>
    </source>
</evidence>
<reference key="1">
    <citation type="journal article" date="1999" name="Nature">
        <title>Sequence and analysis of chromosome 2 of the plant Arabidopsis thaliana.</title>
        <authorList>
            <person name="Lin X."/>
            <person name="Kaul S."/>
            <person name="Rounsley S."/>
            <person name="Shea T.P."/>
            <person name="Benito M.I."/>
            <person name="Town C.D."/>
            <person name="Fujii C.Y."/>
            <person name="Mason T."/>
            <person name="Bowman C.L."/>
            <person name="Barnstead M."/>
            <person name="Feldblyum T.V."/>
            <person name="Buell C.R."/>
            <person name="Ketchum K.A."/>
            <person name="Lee J."/>
            <person name="Ronning C.M."/>
            <person name="Koo H.L."/>
            <person name="Moffat K.S."/>
            <person name="Cronin L.A."/>
            <person name="Shen M."/>
            <person name="Pai G."/>
            <person name="Van Aken S."/>
            <person name="Umayam L."/>
            <person name="Tallon L.J."/>
            <person name="Gill J.E."/>
            <person name="Adams M.D."/>
            <person name="Carrera A.J."/>
            <person name="Creasy T.H."/>
            <person name="Goodman H.M."/>
            <person name="Somerville C.R."/>
            <person name="Copenhaver G.P."/>
            <person name="Preuss D."/>
            <person name="Nierman W.C."/>
            <person name="White O."/>
            <person name="Eisen J.A."/>
            <person name="Salzberg S.L."/>
            <person name="Fraser C.M."/>
            <person name="Venter J.C."/>
        </authorList>
    </citation>
    <scope>NUCLEOTIDE SEQUENCE [LARGE SCALE GENOMIC DNA]</scope>
    <source>
        <strain>cv. Columbia</strain>
    </source>
</reference>
<dbReference type="Gene3D" id="1.10.10.60">
    <property type="entry name" value="Homeodomain-like"/>
    <property type="match status" value="1"/>
</dbReference>
<name>Q9MAN4_ARATH</name>
<dbReference type="EMBL" id="AC006532">
    <property type="protein sequence ID" value="AAD20098.1"/>
    <property type="molecule type" value="Genomic_DNA"/>
</dbReference>
<dbReference type="FunFam" id="1.10.10.60:FF:000002">
    <property type="entry name" value="Myb family transcription factor"/>
    <property type="match status" value="1"/>
</dbReference>
<dbReference type="GO" id="GO:0005634">
    <property type="term" value="C:nucleus"/>
    <property type="evidence" value="ECO:0007669"/>
    <property type="project" value="UniProtKB-SubCell"/>
</dbReference>
<sequence length="626" mass="71411">MGKSSGRNGNGSFNGNKFHGVRPYVRSPVPRLRWTPDLHRCFVHAVEILGGQHRATPKLVLKMMDVKGLTISHVKSHLQMYRGGSKLTLEKPEESSSSSIRRRQDSEEDYYLHDNLSLHTRNDCLLGFHSFPLSSHSSFRGGGGGRTKEQQTSESGGYDDDADFLHIKKMNDTTTFLSHHFPKGTEEWREQEHEEEEEDLSLSLSLNHHHWRSNGSSVMNLSNRFGSNSKTAILNDSYSDENHSSSAAAAVTSVVIPPCSGNVLRAVLLLFFICFCFSLYRTSGYLRIVSDSSSTLSRIFPSVNDSSSSPSPSPSLSPEEIEEPKLEEVLRRAATKDGTVILTTLNEAWAAPGSVIDLFFESFRIGKGTRRLLKHLVIIALDAKAYSRCQELHKHCFRLETEGVDFSGGEAYFMTPSYLTMMWRRISFLRSVLEKGYNFVFTDADVMWFRNPFRRFYEDGDFQIACDHYIGRPNDFRNRPNGGFTFVRANNRSIGFYKFWYDSRTKYPKNHDQDVLNFIKTDPFLWKLRIRIRFLNTVYFGGFCEPSKDLNLVCTMHANCCFGLDSKLHDLRIMLQDWRDFKSLPLHSNQSSGFTWSVPQNCSLDSLRPVDSKDEEESEPPGESTQ</sequence>
<keyword evidence="3" id="KW-0804">Transcription</keyword>
<reference evidence="7" key="4">
    <citation type="submission" date="2002-02" db="EMBL/GenBank/DDBJ databases">
        <authorList>
            <person name="Town C.D."/>
            <person name="Kaul S."/>
        </authorList>
    </citation>
    <scope>NUCLEOTIDE SEQUENCE</scope>
</reference>
<dbReference type="GO" id="GO:0006355">
    <property type="term" value="P:regulation of DNA-templated transcription"/>
    <property type="evidence" value="ECO:0000304"/>
    <property type="project" value="TAIR"/>
</dbReference>
<dbReference type="InterPro" id="IPR001005">
    <property type="entry name" value="SANT/Myb"/>
</dbReference>
<feature type="region of interest" description="Disordered" evidence="5">
    <location>
        <begin position="137"/>
        <end position="160"/>
    </location>
</feature>
<feature type="region of interest" description="Disordered" evidence="5">
    <location>
        <begin position="301"/>
        <end position="322"/>
    </location>
</feature>
<dbReference type="InterPro" id="IPR005069">
    <property type="entry name" value="Nucl-diP-sugar_transferase"/>
</dbReference>
<feature type="domain" description="HTH myb-type" evidence="6">
    <location>
        <begin position="26"/>
        <end position="86"/>
    </location>
</feature>
<dbReference type="NCBIfam" id="TIGR01557">
    <property type="entry name" value="myb_SHAQKYF"/>
    <property type="match status" value="1"/>
</dbReference>
<dbReference type="Pfam" id="PF00249">
    <property type="entry name" value="Myb_DNA-binding"/>
    <property type="match status" value="1"/>
</dbReference>
<dbReference type="InterPro" id="IPR017930">
    <property type="entry name" value="Myb_dom"/>
</dbReference>
<feature type="region of interest" description="Disordered" evidence="5">
    <location>
        <begin position="83"/>
        <end position="105"/>
    </location>
</feature>
<evidence type="ECO:0000259" key="6">
    <source>
        <dbReference type="PROSITE" id="PS51294"/>
    </source>
</evidence>
<reference evidence="7" key="2">
    <citation type="submission" date="2000-03" db="EMBL/GenBank/DDBJ databases">
        <authorList>
            <person name="Lin X."/>
            <person name="Kaul S."/>
            <person name="Shea T.P."/>
            <person name="Fujii C.Y."/>
            <person name="Shen M."/>
            <person name="VanAken S.E."/>
            <person name="Barnstead M.E."/>
            <person name="Mason T.M."/>
            <person name="Bowman C.L."/>
            <person name="Ronning C.M."/>
            <person name="Benito M.-I."/>
            <person name="Carrera A.J."/>
            <person name="Creasy T.H."/>
            <person name="Buell C.R."/>
            <person name="Town C.D."/>
            <person name="Nierman W.C."/>
            <person name="Fraser C.M."/>
            <person name="Venter J.C."/>
        </authorList>
    </citation>
    <scope>NUCLEOTIDE SEQUENCE</scope>
</reference>
<dbReference type="AlphaFoldDB" id="Q9MAN4"/>
<dbReference type="InterPro" id="IPR006447">
    <property type="entry name" value="Myb_dom_plants"/>
</dbReference>
<feature type="compositionally biased region" description="Low complexity" evidence="5">
    <location>
        <begin position="306"/>
        <end position="318"/>
    </location>
</feature>
<dbReference type="PIR" id="E84432">
    <property type="entry name" value="E84432"/>
</dbReference>
<comment type="subcellular location">
    <subcellularLocation>
        <location evidence="1">Nucleus</location>
    </subcellularLocation>
</comment>
<evidence type="ECO:0000256" key="1">
    <source>
        <dbReference type="ARBA" id="ARBA00004123"/>
    </source>
</evidence>
<dbReference type="PROSITE" id="PS51294">
    <property type="entry name" value="HTH_MYB"/>
    <property type="match status" value="1"/>
</dbReference>
<dbReference type="Pfam" id="PF03407">
    <property type="entry name" value="Nucleotid_trans"/>
    <property type="match status" value="1"/>
</dbReference>
<feature type="compositionally biased region" description="Low complexity" evidence="5">
    <location>
        <begin position="1"/>
        <end position="18"/>
    </location>
</feature>
<keyword evidence="2" id="KW-0805">Transcription regulation</keyword>
<dbReference type="PANTHER" id="PTHR46038">
    <property type="entry name" value="EXPRESSED PROTEIN-RELATED"/>
    <property type="match status" value="1"/>
</dbReference>
<dbReference type="SUPFAM" id="SSF46689">
    <property type="entry name" value="Homeodomain-like"/>
    <property type="match status" value="1"/>
</dbReference>
<evidence type="ECO:0000256" key="4">
    <source>
        <dbReference type="ARBA" id="ARBA00023242"/>
    </source>
</evidence>
<dbReference type="CAZy" id="GT77">
    <property type="family name" value="Glycosyltransferase Family 77"/>
</dbReference>
<evidence type="ECO:0000256" key="3">
    <source>
        <dbReference type="ARBA" id="ARBA00023163"/>
    </source>
</evidence>
<dbReference type="ExpressionAtlas" id="Q9MAN4">
    <property type="expression patterns" value="baseline and differential"/>
</dbReference>
<keyword evidence="4" id="KW-0539">Nucleus</keyword>
<proteinExistence type="predicted"/>
<evidence type="ECO:0000256" key="2">
    <source>
        <dbReference type="ARBA" id="ARBA00023015"/>
    </source>
</evidence>
<reference evidence="8" key="3">
    <citation type="submission" date="2000-03" db="EMBL/GenBank/DDBJ databases">
        <authorList>
            <person name="Rounsley S.D."/>
            <person name="Lin X."/>
            <person name="Kaul S."/>
            <person name="Shea T.P."/>
            <person name="Fujii C.Y."/>
            <person name="Mason T.M."/>
            <person name="Shen M."/>
            <person name="Ronning C.M."/>
            <person name="Fraser C.M."/>
            <person name="Somerville C.R."/>
            <person name="Venter J.C."/>
        </authorList>
    </citation>
    <scope>NUCLEOTIDE SEQUENCE</scope>
</reference>
<evidence type="ECO:0000313" key="7">
    <source>
        <dbReference type="EMBL" id="AAD20098.1"/>
    </source>
</evidence>
<evidence type="ECO:0000313" key="8">
    <source>
        <dbReference type="EMBL" id="AAM15094.1"/>
    </source>
</evidence>
<dbReference type="InterPro" id="IPR044821">
    <property type="entry name" value="At1g28695/At4g15970-like"/>
</dbReference>
<dbReference type="PANTHER" id="PTHR46038:SF38">
    <property type="entry name" value="GLYCOSYLTRANSFERASE-RELATED"/>
    <property type="match status" value="1"/>
</dbReference>
<dbReference type="EMBL" id="AC005936">
    <property type="protein sequence ID" value="AAM15094.1"/>
    <property type="molecule type" value="Genomic_DNA"/>
</dbReference>
<organism evidence="7">
    <name type="scientific">Arabidopsis thaliana</name>
    <name type="common">Mouse-ear cress</name>
    <dbReference type="NCBI Taxonomy" id="3702"/>
    <lineage>
        <taxon>Eukaryota</taxon>
        <taxon>Viridiplantae</taxon>
        <taxon>Streptophyta</taxon>
        <taxon>Embryophyta</taxon>
        <taxon>Tracheophyta</taxon>
        <taxon>Spermatophyta</taxon>
        <taxon>Magnoliopsida</taxon>
        <taxon>eudicotyledons</taxon>
        <taxon>Gunneridae</taxon>
        <taxon>Pentapetalae</taxon>
        <taxon>rosids</taxon>
        <taxon>malvids</taxon>
        <taxon>Brassicales</taxon>
        <taxon>Brassicaceae</taxon>
        <taxon>Camelineae</taxon>
        <taxon>Arabidopsis</taxon>
    </lineage>
</organism>
<feature type="region of interest" description="Disordered" evidence="5">
    <location>
        <begin position="1"/>
        <end position="20"/>
    </location>
</feature>
<protein>
    <submittedName>
        <fullName evidence="7">Uncharacterized protein At2g02060</fullName>
    </submittedName>
</protein>
<dbReference type="InterPro" id="IPR009057">
    <property type="entry name" value="Homeodomain-like_sf"/>
</dbReference>
<dbReference type="GO" id="GO:0003700">
    <property type="term" value="F:DNA-binding transcription factor activity"/>
    <property type="evidence" value="ECO:0000250"/>
    <property type="project" value="TAIR"/>
</dbReference>
<accession>Q9MAN4</accession>
<dbReference type="TAIR" id="AT2G02060"/>